<dbReference type="AlphaFoldDB" id="A0A319C1I0"/>
<name>A0A319C1I0_9EURO</name>
<keyword evidence="2" id="KW-1133">Transmembrane helix</keyword>
<dbReference type="VEuPathDB" id="FungiDB:BO82DRAFT_148176"/>
<evidence type="ECO:0000313" key="3">
    <source>
        <dbReference type="EMBL" id="PYH78934.1"/>
    </source>
</evidence>
<feature type="transmembrane region" description="Helical" evidence="2">
    <location>
        <begin position="80"/>
        <end position="101"/>
    </location>
</feature>
<reference evidence="3 4" key="1">
    <citation type="submission" date="2016-12" db="EMBL/GenBank/DDBJ databases">
        <title>The genomes of Aspergillus section Nigri reveals drivers in fungal speciation.</title>
        <authorList>
            <consortium name="DOE Joint Genome Institute"/>
            <person name="Vesth T.C."/>
            <person name="Nybo J."/>
            <person name="Theobald S."/>
            <person name="Brandl J."/>
            <person name="Frisvad J.C."/>
            <person name="Nielsen K.F."/>
            <person name="Lyhne E.K."/>
            <person name="Kogle M.E."/>
            <person name="Kuo A."/>
            <person name="Riley R."/>
            <person name="Clum A."/>
            <person name="Nolan M."/>
            <person name="Lipzen A."/>
            <person name="Salamov A."/>
            <person name="Henrissat B."/>
            <person name="Wiebenga A."/>
            <person name="De Vries R.P."/>
            <person name="Grigoriev I.V."/>
            <person name="Mortensen U.H."/>
            <person name="Andersen M.R."/>
            <person name="Baker S.E."/>
        </authorList>
    </citation>
    <scope>NUCLEOTIDE SEQUENCE [LARGE SCALE GENOMIC DNA]</scope>
    <source>
        <strain evidence="3 4">CBS 121591</strain>
    </source>
</reference>
<dbReference type="GeneID" id="37132885"/>
<accession>A0A319C1I0</accession>
<feature type="region of interest" description="Disordered" evidence="1">
    <location>
        <begin position="1"/>
        <end position="27"/>
    </location>
</feature>
<dbReference type="Proteomes" id="UP000248340">
    <property type="component" value="Unassembled WGS sequence"/>
</dbReference>
<sequence length="183" mass="20861">MIETGPPPRQEEEERNSPEANQRCNAPPQLRRDRLERSLGCEEVRCYSTLQTNLGRVTIAQCSGLRLQIDPENPRSKNCLPLSFFFFPSSFLLFCFLRLLIDHKTRPFCFLCFLYFTPDPENPRPYGKGSVGCRPGGLRIARYVPGVPVERIERAPFGGGPPLTSVEGGLWYFSVLYLNTRED</sequence>
<proteinExistence type="predicted"/>
<evidence type="ECO:0000256" key="2">
    <source>
        <dbReference type="SAM" id="Phobius"/>
    </source>
</evidence>
<organism evidence="3 4">
    <name type="scientific">Aspergillus uvarum CBS 121591</name>
    <dbReference type="NCBI Taxonomy" id="1448315"/>
    <lineage>
        <taxon>Eukaryota</taxon>
        <taxon>Fungi</taxon>
        <taxon>Dikarya</taxon>
        <taxon>Ascomycota</taxon>
        <taxon>Pezizomycotina</taxon>
        <taxon>Eurotiomycetes</taxon>
        <taxon>Eurotiomycetidae</taxon>
        <taxon>Eurotiales</taxon>
        <taxon>Aspergillaceae</taxon>
        <taxon>Aspergillus</taxon>
        <taxon>Aspergillus subgen. Circumdati</taxon>
    </lineage>
</organism>
<gene>
    <name evidence="3" type="ORF">BO82DRAFT_148176</name>
</gene>
<keyword evidence="2" id="KW-0472">Membrane</keyword>
<evidence type="ECO:0000256" key="1">
    <source>
        <dbReference type="SAM" id="MobiDB-lite"/>
    </source>
</evidence>
<dbReference type="RefSeq" id="XP_025489134.1">
    <property type="nucleotide sequence ID" value="XM_025630144.1"/>
</dbReference>
<evidence type="ECO:0000313" key="4">
    <source>
        <dbReference type="Proteomes" id="UP000248340"/>
    </source>
</evidence>
<dbReference type="EMBL" id="KZ821724">
    <property type="protein sequence ID" value="PYH78934.1"/>
    <property type="molecule type" value="Genomic_DNA"/>
</dbReference>
<protein>
    <submittedName>
        <fullName evidence="3">Uncharacterized protein</fullName>
    </submittedName>
</protein>
<keyword evidence="4" id="KW-1185">Reference proteome</keyword>
<keyword evidence="2" id="KW-0812">Transmembrane</keyword>